<dbReference type="Pfam" id="PF02120">
    <property type="entry name" value="Flg_hook"/>
    <property type="match status" value="1"/>
</dbReference>
<comment type="similarity">
    <text evidence="2">Belongs to the FliK family.</text>
</comment>
<feature type="compositionally biased region" description="Polar residues" evidence="4">
    <location>
        <begin position="1"/>
        <end position="15"/>
    </location>
</feature>
<keyword evidence="6" id="KW-0966">Cell projection</keyword>
<dbReference type="Proteomes" id="UP001170624">
    <property type="component" value="Unassembled WGS sequence"/>
</dbReference>
<evidence type="ECO:0000313" key="7">
    <source>
        <dbReference type="Proteomes" id="UP001170624"/>
    </source>
</evidence>
<dbReference type="AlphaFoldDB" id="A0AAW7Y9Y1"/>
<dbReference type="InterPro" id="IPR021136">
    <property type="entry name" value="Flagellar_hook_control-like_C"/>
</dbReference>
<dbReference type="RefSeq" id="WP_303500026.1">
    <property type="nucleotide sequence ID" value="NZ_JAUOPU010000013.1"/>
</dbReference>
<feature type="compositionally biased region" description="Low complexity" evidence="4">
    <location>
        <begin position="571"/>
        <end position="590"/>
    </location>
</feature>
<gene>
    <name evidence="6" type="ORF">Q4568_13580</name>
</gene>
<dbReference type="CDD" id="cd17470">
    <property type="entry name" value="T3SS_Flik_C"/>
    <property type="match status" value="1"/>
</dbReference>
<feature type="compositionally biased region" description="Low complexity" evidence="4">
    <location>
        <begin position="38"/>
        <end position="59"/>
    </location>
</feature>
<feature type="compositionally biased region" description="Basic and acidic residues" evidence="4">
    <location>
        <begin position="66"/>
        <end position="80"/>
    </location>
</feature>
<feature type="region of interest" description="Disordered" evidence="4">
    <location>
        <begin position="558"/>
        <end position="640"/>
    </location>
</feature>
<accession>A0AAW7Y9Y1</accession>
<feature type="domain" description="Flagellar hook-length control protein-like C-terminal" evidence="5">
    <location>
        <begin position="490"/>
        <end position="572"/>
    </location>
</feature>
<keyword evidence="3" id="KW-1005">Bacterial flagellum biogenesis</keyword>
<comment type="caution">
    <text evidence="6">The sequence shown here is derived from an EMBL/GenBank/DDBJ whole genome shotgun (WGS) entry which is preliminary data.</text>
</comment>
<evidence type="ECO:0000256" key="1">
    <source>
        <dbReference type="ARBA" id="ARBA00003944"/>
    </source>
</evidence>
<dbReference type="EMBL" id="JAUOPU010000013">
    <property type="protein sequence ID" value="MDO6543574.1"/>
    <property type="molecule type" value="Genomic_DNA"/>
</dbReference>
<feature type="compositionally biased region" description="Gly residues" evidence="4">
    <location>
        <begin position="591"/>
        <end position="621"/>
    </location>
</feature>
<protein>
    <submittedName>
        <fullName evidence="6">Flagellar hook-length control protein FliK</fullName>
    </submittedName>
</protein>
<evidence type="ECO:0000259" key="5">
    <source>
        <dbReference type="Pfam" id="PF02120"/>
    </source>
</evidence>
<feature type="compositionally biased region" description="Polar residues" evidence="4">
    <location>
        <begin position="558"/>
        <end position="570"/>
    </location>
</feature>
<name>A0AAW7Y9Y1_9GAMM</name>
<dbReference type="InterPro" id="IPR052563">
    <property type="entry name" value="FliK"/>
</dbReference>
<keyword evidence="6" id="KW-0282">Flagellum</keyword>
<reference evidence="6" key="1">
    <citation type="submission" date="2023-07" db="EMBL/GenBank/DDBJ databases">
        <title>Genome content predicts the carbon catabolic preferences of heterotrophic bacteria.</title>
        <authorList>
            <person name="Gralka M."/>
        </authorList>
    </citation>
    <scope>NUCLEOTIDE SEQUENCE</scope>
    <source>
        <strain evidence="6">G2M05</strain>
    </source>
</reference>
<dbReference type="GO" id="GO:0044780">
    <property type="term" value="P:bacterial-type flagellum assembly"/>
    <property type="evidence" value="ECO:0007669"/>
    <property type="project" value="InterPro"/>
</dbReference>
<organism evidence="6 7">
    <name type="scientific">Photobacterium sanguinicancri</name>
    <dbReference type="NCBI Taxonomy" id="875932"/>
    <lineage>
        <taxon>Bacteria</taxon>
        <taxon>Pseudomonadati</taxon>
        <taxon>Pseudomonadota</taxon>
        <taxon>Gammaproteobacteria</taxon>
        <taxon>Vibrionales</taxon>
        <taxon>Vibrionaceae</taxon>
        <taxon>Photobacterium</taxon>
    </lineage>
</organism>
<dbReference type="PANTHER" id="PTHR37533:SF2">
    <property type="entry name" value="FLAGELLAR HOOK-LENGTH CONTROL PROTEIN"/>
    <property type="match status" value="1"/>
</dbReference>
<dbReference type="PANTHER" id="PTHR37533">
    <property type="entry name" value="FLAGELLAR HOOK-LENGTH CONTROL PROTEIN"/>
    <property type="match status" value="1"/>
</dbReference>
<dbReference type="InterPro" id="IPR001635">
    <property type="entry name" value="Flag_hook_Flik"/>
</dbReference>
<sequence>MSLSSLMPFNFSSVSKAAPNGANPASSDTEGGSDFSEELQQASASSSPSSSVLKKQLSSGDAVSDTSEHAVKSSGEKLTSDDSAESAETVAKSADLELGQIDGELAAKDEAKAVTYDQQVIDTDSNDAISDDVLQVEAVTSGQADNTKVSTVENIPPSQAKQQTMTEGEAFLNQMDAANKQLSAKELNTPNQPSANDVDGNTLPVGTALVAGQSLGEAPANASIDASVGTSVDSAESQGQAEAANTESLAHVFNSSAVNSNVTAANVGDASVTSSEAEAVVNGTASGATEASQAVAASGAIGVAATNNVNMATNGNGEPVITDASDTTTEQVSGKASGAAVLANGATTSTPSASTAHIPWSSSAVMAPSTMDAGGVSSANLAGGLAVGVSAGVSAGTGIGAETVTPTDGSSQEMDHAAAMLAGGAIVANTADGQQDPTANIQANESAAAITNNVTAGSLTMQQAAKADALAQAQTPIQLTKDHGGDELAEKVNIMLSKNLKHVDIRLDPPELGKVQIKLSMNQDQASVQFTAANAQTRELLEHSMPRLRELLHQQGMQLAQTSVQQDTSRQQSGGQAFAGQQGQHTNGQDGSNGGQQRGGTSGQGHGQGDGQGDGHWGAGDGQSLEMYATPSNDRVDYYA</sequence>
<evidence type="ECO:0000256" key="3">
    <source>
        <dbReference type="ARBA" id="ARBA00022795"/>
    </source>
</evidence>
<evidence type="ECO:0000256" key="4">
    <source>
        <dbReference type="SAM" id="MobiDB-lite"/>
    </source>
</evidence>
<dbReference type="PRINTS" id="PR01007">
    <property type="entry name" value="FLGHOOKFLIK"/>
</dbReference>
<comment type="function">
    <text evidence="1">Controls the length of the flagellar hook.</text>
</comment>
<feature type="region of interest" description="Disordered" evidence="4">
    <location>
        <begin position="1"/>
        <end position="99"/>
    </location>
</feature>
<keyword evidence="6" id="KW-0969">Cilium</keyword>
<dbReference type="GO" id="GO:0009424">
    <property type="term" value="C:bacterial-type flagellum hook"/>
    <property type="evidence" value="ECO:0007669"/>
    <property type="project" value="InterPro"/>
</dbReference>
<evidence type="ECO:0000313" key="6">
    <source>
        <dbReference type="EMBL" id="MDO6543574.1"/>
    </source>
</evidence>
<proteinExistence type="inferred from homology"/>
<dbReference type="InterPro" id="IPR038610">
    <property type="entry name" value="FliK-like_C_sf"/>
</dbReference>
<dbReference type="Gene3D" id="3.30.750.140">
    <property type="match status" value="1"/>
</dbReference>
<evidence type="ECO:0000256" key="2">
    <source>
        <dbReference type="ARBA" id="ARBA00009149"/>
    </source>
</evidence>